<proteinExistence type="inferred from homology"/>
<evidence type="ECO:0000256" key="4">
    <source>
        <dbReference type="ARBA" id="ARBA00022475"/>
    </source>
</evidence>
<accession>A0ABV6G198</accession>
<keyword evidence="8 11" id="KW-1133">Transmembrane helix</keyword>
<comment type="subcellular location">
    <subcellularLocation>
        <location evidence="1">Cell inner membrane</location>
        <topology evidence="1">Multi-pass membrane protein</topology>
    </subcellularLocation>
    <subcellularLocation>
        <location evidence="11">Cell membrane</location>
        <topology evidence="11">Multi-pass membrane protein</topology>
    </subcellularLocation>
</comment>
<dbReference type="PANTHER" id="PTHR30614:SF10">
    <property type="entry name" value="ARGININE ABC TRANSPORTER PERMEASE PROTEIN ARTM"/>
    <property type="match status" value="1"/>
</dbReference>
<keyword evidence="4" id="KW-1003">Cell membrane</keyword>
<evidence type="ECO:0000259" key="12">
    <source>
        <dbReference type="PROSITE" id="PS50928"/>
    </source>
</evidence>
<evidence type="ECO:0000256" key="7">
    <source>
        <dbReference type="ARBA" id="ARBA00022970"/>
    </source>
</evidence>
<feature type="transmembrane region" description="Helical" evidence="11">
    <location>
        <begin position="244"/>
        <end position="265"/>
    </location>
</feature>
<evidence type="ECO:0000256" key="3">
    <source>
        <dbReference type="ARBA" id="ARBA00022448"/>
    </source>
</evidence>
<sequence>MQTRATLVAPFYRHTTRLLAALCQPHRLVLAALFVAGVIAAVVGMNWRWLPRYLPLLIQGLEMTLIMLVASVVVGFLFALPLALAQAGGAALLRWPAHAFCTLVRGTPLLLQMWLLYYGLGAVFAQYPEIRQSWLWDYLRQAWPYGFVALTISFAAYQGEIMRGALAGVPRGELEAAASFGMSSRQIFRRVWFPRALHRALPALSGEIILQLKSTPLVATISVMDLYAVITRVRQATFLTYEPLLLMVAVYLCLSGILIVALRWLERRVPTGS</sequence>
<dbReference type="InterPro" id="IPR010065">
    <property type="entry name" value="AA_ABC_transptr_permease_3TM"/>
</dbReference>
<name>A0ABV6G198_9GAMM</name>
<dbReference type="CDD" id="cd06261">
    <property type="entry name" value="TM_PBP2"/>
    <property type="match status" value="1"/>
</dbReference>
<keyword evidence="3 11" id="KW-0813">Transport</keyword>
<comment type="similarity">
    <text evidence="2">Belongs to the binding-protein-dependent transport system permease family. HisMQ subfamily.</text>
</comment>
<comment type="caution">
    <text evidence="13">The sequence shown here is derived from an EMBL/GenBank/DDBJ whole genome shotgun (WGS) entry which is preliminary data.</text>
</comment>
<dbReference type="Proteomes" id="UP001589814">
    <property type="component" value="Unassembled WGS sequence"/>
</dbReference>
<feature type="transmembrane region" description="Helical" evidence="11">
    <location>
        <begin position="97"/>
        <end position="118"/>
    </location>
</feature>
<protein>
    <recommendedName>
        <fullName evidence="10">Arginine ABC transporter permease protein ArtM</fullName>
    </recommendedName>
</protein>
<keyword evidence="7" id="KW-0029">Amino-acid transport</keyword>
<evidence type="ECO:0000256" key="5">
    <source>
        <dbReference type="ARBA" id="ARBA00022519"/>
    </source>
</evidence>
<dbReference type="SUPFAM" id="SSF161098">
    <property type="entry name" value="MetI-like"/>
    <property type="match status" value="1"/>
</dbReference>
<evidence type="ECO:0000256" key="8">
    <source>
        <dbReference type="ARBA" id="ARBA00022989"/>
    </source>
</evidence>
<feature type="transmembrane region" description="Helical" evidence="11">
    <location>
        <begin position="65"/>
        <end position="85"/>
    </location>
</feature>
<organism evidence="13 14">
    <name type="scientific">Kushneria aurantia</name>
    <dbReference type="NCBI Taxonomy" id="504092"/>
    <lineage>
        <taxon>Bacteria</taxon>
        <taxon>Pseudomonadati</taxon>
        <taxon>Pseudomonadota</taxon>
        <taxon>Gammaproteobacteria</taxon>
        <taxon>Oceanospirillales</taxon>
        <taxon>Halomonadaceae</taxon>
        <taxon>Kushneria</taxon>
    </lineage>
</organism>
<dbReference type="RefSeq" id="WP_019952683.1">
    <property type="nucleotide sequence ID" value="NZ_JBHLVX010000019.1"/>
</dbReference>
<dbReference type="InterPro" id="IPR035906">
    <property type="entry name" value="MetI-like_sf"/>
</dbReference>
<dbReference type="EMBL" id="JBHLVX010000019">
    <property type="protein sequence ID" value="MFC0267423.1"/>
    <property type="molecule type" value="Genomic_DNA"/>
</dbReference>
<evidence type="ECO:0000313" key="13">
    <source>
        <dbReference type="EMBL" id="MFC0267423.1"/>
    </source>
</evidence>
<dbReference type="InterPro" id="IPR043429">
    <property type="entry name" value="ArtM/GltK/GlnP/TcyL/YhdX-like"/>
</dbReference>
<evidence type="ECO:0000313" key="14">
    <source>
        <dbReference type="Proteomes" id="UP001589814"/>
    </source>
</evidence>
<evidence type="ECO:0000256" key="10">
    <source>
        <dbReference type="ARBA" id="ARBA00040319"/>
    </source>
</evidence>
<keyword evidence="9 11" id="KW-0472">Membrane</keyword>
<keyword evidence="14" id="KW-1185">Reference proteome</keyword>
<reference evidence="13 14" key="1">
    <citation type="submission" date="2024-09" db="EMBL/GenBank/DDBJ databases">
        <authorList>
            <person name="Sun Q."/>
            <person name="Mori K."/>
        </authorList>
    </citation>
    <scope>NUCLEOTIDE SEQUENCE [LARGE SCALE GENOMIC DNA]</scope>
    <source>
        <strain evidence="13 14">CCM 7415</strain>
    </source>
</reference>
<keyword evidence="6 11" id="KW-0812">Transmembrane</keyword>
<dbReference type="PANTHER" id="PTHR30614">
    <property type="entry name" value="MEMBRANE COMPONENT OF AMINO ACID ABC TRANSPORTER"/>
    <property type="match status" value="1"/>
</dbReference>
<dbReference type="Gene3D" id="1.10.3720.10">
    <property type="entry name" value="MetI-like"/>
    <property type="match status" value="1"/>
</dbReference>
<dbReference type="InterPro" id="IPR000515">
    <property type="entry name" value="MetI-like"/>
</dbReference>
<keyword evidence="5" id="KW-0997">Cell inner membrane</keyword>
<dbReference type="NCBIfam" id="TIGR01726">
    <property type="entry name" value="HEQRo_perm_3TM"/>
    <property type="match status" value="1"/>
</dbReference>
<feature type="transmembrane region" description="Helical" evidence="11">
    <location>
        <begin position="28"/>
        <end position="45"/>
    </location>
</feature>
<gene>
    <name evidence="13" type="ORF">ACFFHW_05345</name>
</gene>
<dbReference type="PROSITE" id="PS50928">
    <property type="entry name" value="ABC_TM1"/>
    <property type="match status" value="1"/>
</dbReference>
<evidence type="ECO:0000256" key="9">
    <source>
        <dbReference type="ARBA" id="ARBA00023136"/>
    </source>
</evidence>
<evidence type="ECO:0000256" key="6">
    <source>
        <dbReference type="ARBA" id="ARBA00022692"/>
    </source>
</evidence>
<evidence type="ECO:0000256" key="1">
    <source>
        <dbReference type="ARBA" id="ARBA00004429"/>
    </source>
</evidence>
<dbReference type="Pfam" id="PF00528">
    <property type="entry name" value="BPD_transp_1"/>
    <property type="match status" value="1"/>
</dbReference>
<evidence type="ECO:0000256" key="11">
    <source>
        <dbReference type="RuleBase" id="RU363032"/>
    </source>
</evidence>
<evidence type="ECO:0000256" key="2">
    <source>
        <dbReference type="ARBA" id="ARBA00010072"/>
    </source>
</evidence>
<feature type="domain" description="ABC transmembrane type-1" evidence="12">
    <location>
        <begin position="61"/>
        <end position="263"/>
    </location>
</feature>